<evidence type="ECO:0000313" key="1">
    <source>
        <dbReference type="EMBL" id="ABD10286.1"/>
    </source>
</evidence>
<dbReference type="KEGG" id="fra:Francci3_0902"/>
<sequence length="96" mass="10013">MSGSSLVPRGGGGTPIPRETAKALVRLNGAVVHEQAVLRAVSSVTEAAMSEAAYLMRVRGQLEAAAPDAKEALDLIANTTNMNLARIVHRFGSEVS</sequence>
<reference evidence="1 2" key="1">
    <citation type="journal article" date="2007" name="Genome Res.">
        <title>Genome characteristics of facultatively symbiotic Frankia sp. strains reflect host range and host plant biogeography.</title>
        <authorList>
            <person name="Normand P."/>
            <person name="Lapierre P."/>
            <person name="Tisa L.S."/>
            <person name="Gogarten J.P."/>
            <person name="Alloisio N."/>
            <person name="Bagnarol E."/>
            <person name="Bassi C.A."/>
            <person name="Berry A.M."/>
            <person name="Bickhart D.M."/>
            <person name="Choisne N."/>
            <person name="Couloux A."/>
            <person name="Cournoyer B."/>
            <person name="Cruveiller S."/>
            <person name="Daubin V."/>
            <person name="Demange N."/>
            <person name="Francino M.P."/>
            <person name="Goltsman E."/>
            <person name="Huang Y."/>
            <person name="Kopp O.R."/>
            <person name="Labarre L."/>
            <person name="Lapidus A."/>
            <person name="Lavire C."/>
            <person name="Marechal J."/>
            <person name="Martinez M."/>
            <person name="Mastronunzio J.E."/>
            <person name="Mullin B.C."/>
            <person name="Niemann J."/>
            <person name="Pujic P."/>
            <person name="Rawnsley T."/>
            <person name="Rouy Z."/>
            <person name="Schenowitz C."/>
            <person name="Sellstedt A."/>
            <person name="Tavares F."/>
            <person name="Tomkins J.P."/>
            <person name="Vallenet D."/>
            <person name="Valverde C."/>
            <person name="Wall L.G."/>
            <person name="Wang Y."/>
            <person name="Medigue C."/>
            <person name="Benson D.R."/>
        </authorList>
    </citation>
    <scope>NUCLEOTIDE SEQUENCE [LARGE SCALE GENOMIC DNA]</scope>
    <source>
        <strain evidence="2">DSM 45818 / CECT 9043 / CcI3</strain>
    </source>
</reference>
<proteinExistence type="predicted"/>
<dbReference type="RefSeq" id="WP_011435354.1">
    <property type="nucleotide sequence ID" value="NC_007777.1"/>
</dbReference>
<protein>
    <recommendedName>
        <fullName evidence="3">ANTAR domain-containing protein</fullName>
    </recommendedName>
</protein>
<name>Q2JEK6_FRACC</name>
<keyword evidence="2" id="KW-1185">Reference proteome</keyword>
<evidence type="ECO:0000313" key="2">
    <source>
        <dbReference type="Proteomes" id="UP000001937"/>
    </source>
</evidence>
<organism evidence="1 2">
    <name type="scientific">Frankia casuarinae (strain DSM 45818 / CECT 9043 / HFP020203 / CcI3)</name>
    <dbReference type="NCBI Taxonomy" id="106370"/>
    <lineage>
        <taxon>Bacteria</taxon>
        <taxon>Bacillati</taxon>
        <taxon>Actinomycetota</taxon>
        <taxon>Actinomycetes</taxon>
        <taxon>Frankiales</taxon>
        <taxon>Frankiaceae</taxon>
        <taxon>Frankia</taxon>
    </lineage>
</organism>
<dbReference type="Proteomes" id="UP000001937">
    <property type="component" value="Chromosome"/>
</dbReference>
<evidence type="ECO:0008006" key="3">
    <source>
        <dbReference type="Google" id="ProtNLM"/>
    </source>
</evidence>
<accession>Q2JEK6</accession>
<dbReference type="STRING" id="106370.Francci3_0902"/>
<gene>
    <name evidence="1" type="ordered locus">Francci3_0902</name>
</gene>
<dbReference type="AlphaFoldDB" id="Q2JEK6"/>
<dbReference type="EMBL" id="CP000249">
    <property type="protein sequence ID" value="ABD10286.1"/>
    <property type="molecule type" value="Genomic_DNA"/>
</dbReference>
<dbReference type="HOGENOM" id="CLU_2355622_0_0_11"/>